<evidence type="ECO:0000313" key="5">
    <source>
        <dbReference type="Proteomes" id="UP000612712"/>
    </source>
</evidence>
<evidence type="ECO:0000256" key="1">
    <source>
        <dbReference type="ARBA" id="ARBA00006976"/>
    </source>
</evidence>
<dbReference type="AlphaFoldDB" id="A0A8H9YAX0"/>
<comment type="function">
    <text evidence="2">May play a role in septum formation.</text>
</comment>
<dbReference type="InterPro" id="IPR050678">
    <property type="entry name" value="DNA_Partitioning_ATPase"/>
</dbReference>
<sequence length="313" mass="33853">MMRPQDWDDTPIAAAAKRAAKIQNPHGLHLAKPSAPRRITIANQKGGVGKTTTAVNLAWALGLHGLKVLVIDLDPQGNASTALGAEHRMGTPSSYELLLGEKSIHETMQQNPDNPNVYCIPATIDLAGAEIELVSVVRREYRLHDAVNANLLEAEGFDYVFVDCPPSLGLLTINAMNAATEVLIPIQCEYYALEGVGQLLNNISMIREHLNPNLHISAVLLTMYDARTKLSEQVAEEVREHFGSVVLTNQVPRSVKVSEAPGYGQTVLQYDSGSRGALAYFDAAVEFAERGDFLPSDETAPIGIAPDLHNGSL</sequence>
<accession>A0A8H9YAX0</accession>
<dbReference type="InterPro" id="IPR027417">
    <property type="entry name" value="P-loop_NTPase"/>
</dbReference>
<evidence type="ECO:0000313" key="4">
    <source>
        <dbReference type="EMBL" id="MBB3115957.1"/>
    </source>
</evidence>
<gene>
    <name evidence="4" type="ORF">FHU32_001176</name>
</gene>
<dbReference type="EMBL" id="JACHWT010000004">
    <property type="protein sequence ID" value="MBB3115957.1"/>
    <property type="molecule type" value="Genomic_DNA"/>
</dbReference>
<name>A0A8H9YAX0_9CORY</name>
<feature type="domain" description="AAA" evidence="3">
    <location>
        <begin position="38"/>
        <end position="216"/>
    </location>
</feature>
<dbReference type="PANTHER" id="PTHR13696">
    <property type="entry name" value="P-LOOP CONTAINING NUCLEOSIDE TRIPHOSPHATE HYDROLASE"/>
    <property type="match status" value="1"/>
</dbReference>
<organism evidence="4 5">
    <name type="scientific">Corynebacterium bovis DSM 20582 = CIP 54.80</name>
    <dbReference type="NCBI Taxonomy" id="927655"/>
    <lineage>
        <taxon>Bacteria</taxon>
        <taxon>Bacillati</taxon>
        <taxon>Actinomycetota</taxon>
        <taxon>Actinomycetes</taxon>
        <taxon>Mycobacteriales</taxon>
        <taxon>Corynebacteriaceae</taxon>
        <taxon>Corynebacterium</taxon>
    </lineage>
</organism>
<dbReference type="InterPro" id="IPR025669">
    <property type="entry name" value="AAA_dom"/>
</dbReference>
<dbReference type="Gene3D" id="3.40.50.300">
    <property type="entry name" value="P-loop containing nucleotide triphosphate hydrolases"/>
    <property type="match status" value="1"/>
</dbReference>
<protein>
    <submittedName>
        <fullName evidence="4">Chromosome partitioning protein</fullName>
    </submittedName>
</protein>
<reference evidence="4" key="1">
    <citation type="submission" date="2020-08" db="EMBL/GenBank/DDBJ databases">
        <title>Sequencing the genomes of 1000 actinobacteria strains.</title>
        <authorList>
            <person name="Klenk H.-P."/>
        </authorList>
    </citation>
    <scope>NUCLEOTIDE SEQUENCE</scope>
    <source>
        <strain evidence="4">DSM 20582</strain>
    </source>
</reference>
<dbReference type="Pfam" id="PF13614">
    <property type="entry name" value="AAA_31"/>
    <property type="match status" value="1"/>
</dbReference>
<comment type="caution">
    <text evidence="4">The sequence shown here is derived from an EMBL/GenBank/DDBJ whole genome shotgun (WGS) entry which is preliminary data.</text>
</comment>
<evidence type="ECO:0000256" key="2">
    <source>
        <dbReference type="ARBA" id="ARBA00059092"/>
    </source>
</evidence>
<dbReference type="FunFam" id="3.40.50.300:FF:000285">
    <property type="entry name" value="Sporulation initiation inhibitor Soj"/>
    <property type="match status" value="1"/>
</dbReference>
<dbReference type="Proteomes" id="UP000612712">
    <property type="component" value="Unassembled WGS sequence"/>
</dbReference>
<dbReference type="CDD" id="cd02042">
    <property type="entry name" value="ParAB_family"/>
    <property type="match status" value="1"/>
</dbReference>
<comment type="similarity">
    <text evidence="1">Belongs to the ParA family.</text>
</comment>
<dbReference type="SUPFAM" id="SSF52540">
    <property type="entry name" value="P-loop containing nucleoside triphosphate hydrolases"/>
    <property type="match status" value="1"/>
</dbReference>
<evidence type="ECO:0000259" key="3">
    <source>
        <dbReference type="Pfam" id="PF13614"/>
    </source>
</evidence>
<dbReference type="PANTHER" id="PTHR13696:SF52">
    <property type="entry name" value="PARA FAMILY PROTEIN CT_582"/>
    <property type="match status" value="1"/>
</dbReference>
<proteinExistence type="inferred from homology"/>